<reference evidence="2" key="1">
    <citation type="submission" date="2017-06" db="EMBL/GenBank/DDBJ databases">
        <authorList>
            <person name="Varghese N."/>
            <person name="Submissions S."/>
        </authorList>
    </citation>
    <scope>NUCLEOTIDE SEQUENCE [LARGE SCALE GENOMIC DNA]</scope>
    <source>
        <strain evidence="2">NKM1</strain>
    </source>
</reference>
<sequence length="44" mass="5240">MNLHQNPEVFRDAITATAEALQIRDVYVEKDNWVTLLVEYLEKY</sequence>
<dbReference type="EMBL" id="FZOQ01000021">
    <property type="protein sequence ID" value="SNT03947.1"/>
    <property type="molecule type" value="Genomic_DNA"/>
</dbReference>
<dbReference type="RefSeq" id="WP_258179109.1">
    <property type="nucleotide sequence ID" value="NZ_FZOQ01000021.1"/>
</dbReference>
<evidence type="ECO:0000313" key="2">
    <source>
        <dbReference type="Proteomes" id="UP000198432"/>
    </source>
</evidence>
<name>A0A239JDN9_9BACT</name>
<proteinExistence type="predicted"/>
<dbReference type="AlphaFoldDB" id="A0A239JDN9"/>
<gene>
    <name evidence="1" type="ORF">SAMN06296052_12163</name>
</gene>
<protein>
    <submittedName>
        <fullName evidence="1">Uncharacterized protein</fullName>
    </submittedName>
</protein>
<organism evidence="1 2">
    <name type="scientific">Pontibacter ummariensis</name>
    <dbReference type="NCBI Taxonomy" id="1610492"/>
    <lineage>
        <taxon>Bacteria</taxon>
        <taxon>Pseudomonadati</taxon>
        <taxon>Bacteroidota</taxon>
        <taxon>Cytophagia</taxon>
        <taxon>Cytophagales</taxon>
        <taxon>Hymenobacteraceae</taxon>
        <taxon>Pontibacter</taxon>
    </lineage>
</organism>
<keyword evidence="2" id="KW-1185">Reference proteome</keyword>
<accession>A0A239JDN9</accession>
<dbReference type="Proteomes" id="UP000198432">
    <property type="component" value="Unassembled WGS sequence"/>
</dbReference>
<evidence type="ECO:0000313" key="1">
    <source>
        <dbReference type="EMBL" id="SNT03947.1"/>
    </source>
</evidence>